<name>A0AAU9K362_9CILI</name>
<comment type="domain">
    <text evidence="1">The twin CX3C motif contains 4 conserved Cys residues that form 2 disulfide bonds in the mitochondrial intermembrane space.</text>
</comment>
<dbReference type="GO" id="GO:0015031">
    <property type="term" value="P:protein transport"/>
    <property type="evidence" value="ECO:0007669"/>
    <property type="project" value="UniProtKB-KW"/>
</dbReference>
<protein>
    <recommendedName>
        <fullName evidence="1">Mitochondrial import inner membrane translocase subunit</fullName>
    </recommendedName>
</protein>
<keyword evidence="1" id="KW-0999">Mitochondrion inner membrane</keyword>
<dbReference type="Pfam" id="PF02953">
    <property type="entry name" value="zf-Tim10_DDP"/>
    <property type="match status" value="1"/>
</dbReference>
<dbReference type="AlphaFoldDB" id="A0AAU9K362"/>
<comment type="function">
    <text evidence="1">Mitochondrial intermembrane chaperone that participates in the import and insertion of some multi-pass transmembrane proteins into the mitochondrial inner membrane. Also required for the transfer of beta-barrel precursors from the TOM complex to the sorting and assembly machinery (SAM complex) of the outer membrane. Acts as a chaperone-like protein that protects the hydrophobic precursors from aggregation and guide them through the mitochondrial intermembrane space.</text>
</comment>
<keyword evidence="1" id="KW-0143">Chaperone</keyword>
<dbReference type="EMBL" id="CAJZBQ010000044">
    <property type="protein sequence ID" value="CAG9327632.1"/>
    <property type="molecule type" value="Genomic_DNA"/>
</dbReference>
<dbReference type="InterPro" id="IPR004217">
    <property type="entry name" value="Tim10-like"/>
</dbReference>
<evidence type="ECO:0000256" key="1">
    <source>
        <dbReference type="RuleBase" id="RU367043"/>
    </source>
</evidence>
<keyword evidence="4" id="KW-1185">Reference proteome</keyword>
<accession>A0AAU9K362</accession>
<comment type="subunit">
    <text evidence="1">Heterohexamer.</text>
</comment>
<keyword evidence="1" id="KW-0811">Translocation</keyword>
<dbReference type="GO" id="GO:0005743">
    <property type="term" value="C:mitochondrial inner membrane"/>
    <property type="evidence" value="ECO:0007669"/>
    <property type="project" value="UniProtKB-SubCell"/>
</dbReference>
<organism evidence="3 4">
    <name type="scientific">Blepharisma stoltei</name>
    <dbReference type="NCBI Taxonomy" id="1481888"/>
    <lineage>
        <taxon>Eukaryota</taxon>
        <taxon>Sar</taxon>
        <taxon>Alveolata</taxon>
        <taxon>Ciliophora</taxon>
        <taxon>Postciliodesmatophora</taxon>
        <taxon>Heterotrichea</taxon>
        <taxon>Heterotrichida</taxon>
        <taxon>Blepharismidae</taxon>
        <taxon>Blepharisma</taxon>
    </lineage>
</organism>
<comment type="subcellular location">
    <subcellularLocation>
        <location evidence="1">Mitochondrion inner membrane</location>
        <topology evidence="1">Peripheral membrane protein</topology>
        <orientation evidence="1">Intermembrane side</orientation>
    </subcellularLocation>
</comment>
<comment type="caution">
    <text evidence="3">The sequence shown here is derived from an EMBL/GenBank/DDBJ whole genome shotgun (WGS) entry which is preliminary data.</text>
</comment>
<proteinExistence type="inferred from homology"/>
<keyword evidence="1" id="KW-0653">Protein transport</keyword>
<feature type="domain" description="Tim10-like" evidence="2">
    <location>
        <begin position="24"/>
        <end position="63"/>
    </location>
</feature>
<keyword evidence="1" id="KW-1015">Disulfide bond</keyword>
<dbReference type="InterPro" id="IPR035427">
    <property type="entry name" value="Tim10-like_dom_sf"/>
</dbReference>
<keyword evidence="1" id="KW-0472">Membrane</keyword>
<evidence type="ECO:0000313" key="4">
    <source>
        <dbReference type="Proteomes" id="UP001162131"/>
    </source>
</evidence>
<comment type="similarity">
    <text evidence="1">Belongs to the small Tim family.</text>
</comment>
<gene>
    <name evidence="3" type="ORF">BSTOLATCC_MIC44262</name>
</gene>
<dbReference type="Proteomes" id="UP001162131">
    <property type="component" value="Unassembled WGS sequence"/>
</dbReference>
<keyword evidence="1" id="KW-0496">Mitochondrion</keyword>
<evidence type="ECO:0000313" key="3">
    <source>
        <dbReference type="EMBL" id="CAG9327632.1"/>
    </source>
</evidence>
<dbReference type="Gene3D" id="1.10.287.810">
    <property type="entry name" value="Mitochondrial import inner membrane translocase subunit tim13 like domains"/>
    <property type="match status" value="1"/>
</dbReference>
<sequence length="87" mass="10235">MKYINNMDEESEEKYIVESLVKYQYKGLTEACFDKCITKYEASLTQSNKVCLAMCQDRYQEAFSSTFLRIYEKVVKGMREAINISED</sequence>
<evidence type="ECO:0000259" key="2">
    <source>
        <dbReference type="Pfam" id="PF02953"/>
    </source>
</evidence>
<dbReference type="SUPFAM" id="SSF144122">
    <property type="entry name" value="Tim10-like"/>
    <property type="match status" value="1"/>
</dbReference>
<keyword evidence="1" id="KW-0813">Transport</keyword>
<reference evidence="3" key="1">
    <citation type="submission" date="2021-09" db="EMBL/GenBank/DDBJ databases">
        <authorList>
            <consortium name="AG Swart"/>
            <person name="Singh M."/>
            <person name="Singh A."/>
            <person name="Seah K."/>
            <person name="Emmerich C."/>
        </authorList>
    </citation>
    <scope>NUCLEOTIDE SEQUENCE</scope>
    <source>
        <strain evidence="3">ATCC30299</strain>
    </source>
</reference>